<dbReference type="OrthoDB" id="6388152at2"/>
<keyword evidence="2" id="KW-1185">Reference proteome</keyword>
<gene>
    <name evidence="1" type="ORF">E2F43_00690</name>
</gene>
<dbReference type="Pfam" id="PF23952">
    <property type="entry name" value="LRR_EndoS"/>
    <property type="match status" value="1"/>
</dbReference>
<dbReference type="PROSITE" id="PS51450">
    <property type="entry name" value="LRR"/>
    <property type="match status" value="1"/>
</dbReference>
<organism evidence="1 2">
    <name type="scientific">Seongchinamella unica</name>
    <dbReference type="NCBI Taxonomy" id="2547392"/>
    <lineage>
        <taxon>Bacteria</taxon>
        <taxon>Pseudomonadati</taxon>
        <taxon>Pseudomonadota</taxon>
        <taxon>Gammaproteobacteria</taxon>
        <taxon>Cellvibrionales</taxon>
        <taxon>Halieaceae</taxon>
        <taxon>Seongchinamella</taxon>
    </lineage>
</organism>
<comment type="caution">
    <text evidence="1">The sequence shown here is derived from an EMBL/GenBank/DDBJ whole genome shotgun (WGS) entry which is preliminary data.</text>
</comment>
<protein>
    <submittedName>
        <fullName evidence="1">Leucine-rich repeat domain-containing protein</fullName>
    </submittedName>
</protein>
<dbReference type="Gene3D" id="3.80.10.10">
    <property type="entry name" value="Ribonuclease Inhibitor"/>
    <property type="match status" value="1"/>
</dbReference>
<dbReference type="RefSeq" id="WP_133208959.1">
    <property type="nucleotide sequence ID" value="NZ_SMSE01000001.1"/>
</dbReference>
<dbReference type="PANTHER" id="PTHR46759">
    <property type="entry name" value="LEUCINE-RICH REPEAT-CONTAINING PROTEIN 72"/>
    <property type="match status" value="1"/>
</dbReference>
<dbReference type="SUPFAM" id="SSF52058">
    <property type="entry name" value="L domain-like"/>
    <property type="match status" value="1"/>
</dbReference>
<dbReference type="InterPro" id="IPR001611">
    <property type="entry name" value="Leu-rich_rpt"/>
</dbReference>
<proteinExistence type="predicted"/>
<evidence type="ECO:0000313" key="2">
    <source>
        <dbReference type="Proteomes" id="UP000295554"/>
    </source>
</evidence>
<dbReference type="PROSITE" id="PS51257">
    <property type="entry name" value="PROKAR_LIPOPROTEIN"/>
    <property type="match status" value="1"/>
</dbReference>
<accession>A0A4R5LTU6</accession>
<name>A0A4R5LTU6_9GAMM</name>
<sequence>MRWFLTTLLLLLGSACGDLDFKVNDRVVYSPRPLLSGFELADAALQACVEQAVIDQKVTLARELRSLNCSHAGITSLQGLEIFTGLQQLKLSANEIRNLTPLVQLSSLEALYLDDNQVVDPVPLYELLSLNTLDLSGNGELQCPSGNAFFRLNELILPEHCAR</sequence>
<dbReference type="Proteomes" id="UP000295554">
    <property type="component" value="Unassembled WGS sequence"/>
</dbReference>
<evidence type="ECO:0000313" key="1">
    <source>
        <dbReference type="EMBL" id="TDG14794.1"/>
    </source>
</evidence>
<dbReference type="InterPro" id="IPR032675">
    <property type="entry name" value="LRR_dom_sf"/>
</dbReference>
<dbReference type="AlphaFoldDB" id="A0A4R5LTU6"/>
<dbReference type="InterPro" id="IPR042655">
    <property type="entry name" value="LRC72"/>
</dbReference>
<dbReference type="EMBL" id="SMSE01000001">
    <property type="protein sequence ID" value="TDG14794.1"/>
    <property type="molecule type" value="Genomic_DNA"/>
</dbReference>
<dbReference type="PANTHER" id="PTHR46759:SF1">
    <property type="entry name" value="LEUCINE-RICH REPEAT-CONTAINING PROTEIN 72"/>
    <property type="match status" value="1"/>
</dbReference>
<reference evidence="1 2" key="1">
    <citation type="submission" date="2019-03" db="EMBL/GenBank/DDBJ databases">
        <title>Seongchinamella monodicae gen. nov., sp. nov., a novel member of the Gammaproteobacteria isolated from a tidal mudflat of beach.</title>
        <authorList>
            <person name="Yang H.G."/>
            <person name="Kang J.W."/>
            <person name="Lee S.D."/>
        </authorList>
    </citation>
    <scope>NUCLEOTIDE SEQUENCE [LARGE SCALE GENOMIC DNA]</scope>
    <source>
        <strain evidence="1 2">GH4-78</strain>
    </source>
</reference>